<dbReference type="EMBL" id="ADVG01000001">
    <property type="protein sequence ID" value="EFH90128.1"/>
    <property type="molecule type" value="Genomic_DNA"/>
</dbReference>
<evidence type="ECO:0000313" key="1">
    <source>
        <dbReference type="EMBL" id="EFH90128.1"/>
    </source>
</evidence>
<proteinExistence type="predicted"/>
<name>D6TD77_KTERA</name>
<dbReference type="OrthoDB" id="155478at2"/>
<dbReference type="Proteomes" id="UP000004508">
    <property type="component" value="Unassembled WGS sequence"/>
</dbReference>
<reference evidence="1 2" key="1">
    <citation type="journal article" date="2011" name="Stand. Genomic Sci.">
        <title>Non-contiguous finished genome sequence and contextual data of the filamentous soil bacterium Ktedonobacter racemifer type strain (SOSP1-21).</title>
        <authorList>
            <person name="Chang Y.J."/>
            <person name="Land M."/>
            <person name="Hauser L."/>
            <person name="Chertkov O."/>
            <person name="Del Rio T.G."/>
            <person name="Nolan M."/>
            <person name="Copeland A."/>
            <person name="Tice H."/>
            <person name="Cheng J.F."/>
            <person name="Lucas S."/>
            <person name="Han C."/>
            <person name="Goodwin L."/>
            <person name="Pitluck S."/>
            <person name="Ivanova N."/>
            <person name="Ovchinikova G."/>
            <person name="Pati A."/>
            <person name="Chen A."/>
            <person name="Palaniappan K."/>
            <person name="Mavromatis K."/>
            <person name="Liolios K."/>
            <person name="Brettin T."/>
            <person name="Fiebig A."/>
            <person name="Rohde M."/>
            <person name="Abt B."/>
            <person name="Goker M."/>
            <person name="Detter J.C."/>
            <person name="Woyke T."/>
            <person name="Bristow J."/>
            <person name="Eisen J.A."/>
            <person name="Markowitz V."/>
            <person name="Hugenholtz P."/>
            <person name="Kyrpides N.C."/>
            <person name="Klenk H.P."/>
            <person name="Lapidus A."/>
        </authorList>
    </citation>
    <scope>NUCLEOTIDE SEQUENCE [LARGE SCALE GENOMIC DNA]</scope>
    <source>
        <strain evidence="2">DSM 44963</strain>
    </source>
</reference>
<gene>
    <name evidence="1" type="ORF">Krac_11736</name>
</gene>
<dbReference type="RefSeq" id="WP_007907212.1">
    <property type="nucleotide sequence ID" value="NZ_ADVG01000001.1"/>
</dbReference>
<organism evidence="1 2">
    <name type="scientific">Ktedonobacter racemifer DSM 44963</name>
    <dbReference type="NCBI Taxonomy" id="485913"/>
    <lineage>
        <taxon>Bacteria</taxon>
        <taxon>Bacillati</taxon>
        <taxon>Chloroflexota</taxon>
        <taxon>Ktedonobacteria</taxon>
        <taxon>Ktedonobacterales</taxon>
        <taxon>Ktedonobacteraceae</taxon>
        <taxon>Ktedonobacter</taxon>
    </lineage>
</organism>
<keyword evidence="2" id="KW-1185">Reference proteome</keyword>
<dbReference type="InParanoid" id="D6TD77"/>
<protein>
    <submittedName>
        <fullName evidence="1">Uncharacterized protein</fullName>
    </submittedName>
</protein>
<sequence length="229" mass="26160">MINFATKRSNLLLTGLALGATAMATSLVGYVRREVQRRGYPSWEECQCDFKDKQAFFQVFHSRHQWRGATIVTQEWGAHLVNPAPWLRRLLHHGSQALAVLNMGNHYVERVTLSPQEAHQFVYAIQGKSMGEQDDESQEIMEKRQLIWRREVLHVPSHPLDAYVHRLYPLPVTKKISAGLPVLWDRASDTPITVEGTLLDTPLGTRIDYIGWTPSQVAYCTARLEATRE</sequence>
<accession>D6TD77</accession>
<dbReference type="AlphaFoldDB" id="D6TD77"/>
<evidence type="ECO:0000313" key="2">
    <source>
        <dbReference type="Proteomes" id="UP000004508"/>
    </source>
</evidence>
<comment type="caution">
    <text evidence="1">The sequence shown here is derived from an EMBL/GenBank/DDBJ whole genome shotgun (WGS) entry which is preliminary data.</text>
</comment>